<name>A0AAV8TXY2_9ROSI</name>
<accession>A0AAV8TXY2</accession>
<dbReference type="NCBIfam" id="TIGR00756">
    <property type="entry name" value="PPR"/>
    <property type="match status" value="6"/>
</dbReference>
<dbReference type="AlphaFoldDB" id="A0AAV8TXY2"/>
<dbReference type="Gene3D" id="1.25.40.10">
    <property type="entry name" value="Tetratricopeptide repeat domain"/>
    <property type="match status" value="7"/>
</dbReference>
<feature type="repeat" description="PPR" evidence="3">
    <location>
        <begin position="577"/>
        <end position="611"/>
    </location>
</feature>
<evidence type="ECO:0000313" key="5">
    <source>
        <dbReference type="Proteomes" id="UP001159364"/>
    </source>
</evidence>
<feature type="repeat" description="PPR" evidence="3">
    <location>
        <begin position="647"/>
        <end position="681"/>
    </location>
</feature>
<dbReference type="InterPro" id="IPR050667">
    <property type="entry name" value="PPR-containing_protein"/>
</dbReference>
<proteinExistence type="inferred from homology"/>
<feature type="repeat" description="PPR" evidence="3">
    <location>
        <begin position="267"/>
        <end position="301"/>
    </location>
</feature>
<dbReference type="Pfam" id="PF01535">
    <property type="entry name" value="PPR"/>
    <property type="match status" value="4"/>
</dbReference>
<dbReference type="InterPro" id="IPR002885">
    <property type="entry name" value="PPR_rpt"/>
</dbReference>
<sequence>MLSPFAFSRRITGWVILKASLCSISRKGNIKINPQIDQCLSNTADFESKIHFLKYNPYPDSLIKVLQSTTDVNSAVNLFKWASIHKLFDQTADTYYWMITKLGMAGKVKEISDFCENMVKDGCAGVENTFLLLIYTFVRRGRMNEATQILVNMVKAGYRPSVDVFNFLLGALQDGRRGFEEMLFVYKEMVKAGVAPGVDTLNYLLGVLFQTERVDTALDQYMRMNKKGCNPNSKTFEIVIQGLISNNRANEAVAILQEMFDLGCQPDLSFYSSIIPMFCREQKMEDGIRLFKMMRTSDLVPDSLVYGALLQCLCNNRCLESSVALFEEMIENGLTPPDTVFVDLVNGFCERRKVSDAIKLLEDNDVLLTSPYNALLTHCCNADNFHIAKCLHEKMMERNLNNCHSWNILIRWLCEKADIRHAYELLGRMIISSSIPDSATYSALVLGNCRLIKHRDVLKLFLQLRAKCWDIGSLSYSEMIKAFCRAQKFSESIDVFKYMSENRYSLHHSLFNMLIKGICDYGMVDEAVTLQLLAYNSGTYCANETYNYIMVSLATSKRGKDLLAFLSRMLVEGCRPDGEAYCTVIQSMVSQNRVKESSWFFNRMVNEGLIPDSDTLYKILLYLGNECQLSLISAAVHKLTSHCEILDSGMYNILVKGLWKEDKKAEACQLLDLMLDKGWMPDATTHKSLIGSVDMNQKDEETLTIRDNIGDILTEGLGEVKSVSCMGR</sequence>
<dbReference type="EMBL" id="JAIWQS010000002">
    <property type="protein sequence ID" value="KAJ8771835.1"/>
    <property type="molecule type" value="Genomic_DNA"/>
</dbReference>
<dbReference type="PANTHER" id="PTHR47939:SF13">
    <property type="entry name" value="OS03G0201400 PROTEIN"/>
    <property type="match status" value="1"/>
</dbReference>
<evidence type="ECO:0000313" key="4">
    <source>
        <dbReference type="EMBL" id="KAJ8771835.1"/>
    </source>
</evidence>
<dbReference type="Pfam" id="PF13041">
    <property type="entry name" value="PPR_2"/>
    <property type="match status" value="3"/>
</dbReference>
<evidence type="ECO:0000256" key="3">
    <source>
        <dbReference type="PROSITE-ProRule" id="PRU00708"/>
    </source>
</evidence>
<keyword evidence="2" id="KW-0677">Repeat</keyword>
<evidence type="ECO:0000256" key="1">
    <source>
        <dbReference type="ARBA" id="ARBA00007626"/>
    </source>
</evidence>
<comment type="caution">
    <text evidence="4">The sequence shown here is derived from an EMBL/GenBank/DDBJ whole genome shotgun (WGS) entry which is preliminary data.</text>
</comment>
<feature type="repeat" description="PPR" evidence="3">
    <location>
        <begin position="302"/>
        <end position="336"/>
    </location>
</feature>
<dbReference type="Proteomes" id="UP001159364">
    <property type="component" value="Linkage Group LG02"/>
</dbReference>
<evidence type="ECO:0000256" key="2">
    <source>
        <dbReference type="ARBA" id="ARBA00022737"/>
    </source>
</evidence>
<reference evidence="4 5" key="1">
    <citation type="submission" date="2021-09" db="EMBL/GenBank/DDBJ databases">
        <title>Genomic insights and catalytic innovation underlie evolution of tropane alkaloids biosynthesis.</title>
        <authorList>
            <person name="Wang Y.-J."/>
            <person name="Tian T."/>
            <person name="Huang J.-P."/>
            <person name="Huang S.-X."/>
        </authorList>
    </citation>
    <scope>NUCLEOTIDE SEQUENCE [LARGE SCALE GENOMIC DNA]</scope>
    <source>
        <strain evidence="4">KIB-2018</strain>
        <tissue evidence="4">Leaf</tissue>
    </source>
</reference>
<feature type="repeat" description="PPR" evidence="3">
    <location>
        <begin position="232"/>
        <end position="266"/>
    </location>
</feature>
<organism evidence="4 5">
    <name type="scientific">Erythroxylum novogranatense</name>
    <dbReference type="NCBI Taxonomy" id="1862640"/>
    <lineage>
        <taxon>Eukaryota</taxon>
        <taxon>Viridiplantae</taxon>
        <taxon>Streptophyta</taxon>
        <taxon>Embryophyta</taxon>
        <taxon>Tracheophyta</taxon>
        <taxon>Spermatophyta</taxon>
        <taxon>Magnoliopsida</taxon>
        <taxon>eudicotyledons</taxon>
        <taxon>Gunneridae</taxon>
        <taxon>Pentapetalae</taxon>
        <taxon>rosids</taxon>
        <taxon>fabids</taxon>
        <taxon>Malpighiales</taxon>
        <taxon>Erythroxylaceae</taxon>
        <taxon>Erythroxylum</taxon>
    </lineage>
</organism>
<feature type="repeat" description="PPR" evidence="3">
    <location>
        <begin position="161"/>
        <end position="196"/>
    </location>
</feature>
<feature type="repeat" description="PPR" evidence="3">
    <location>
        <begin position="126"/>
        <end position="160"/>
    </location>
</feature>
<comment type="similarity">
    <text evidence="1">Belongs to the PPR family. P subfamily.</text>
</comment>
<dbReference type="PROSITE" id="PS51375">
    <property type="entry name" value="PPR"/>
    <property type="match status" value="9"/>
</dbReference>
<protein>
    <recommendedName>
        <fullName evidence="6">Pentatricopeptide repeat-containing protein</fullName>
    </recommendedName>
</protein>
<dbReference type="PANTHER" id="PTHR47939">
    <property type="entry name" value="MEMBRANE-ASSOCIATED SALT-INDUCIBLE PROTEIN-LIKE"/>
    <property type="match status" value="1"/>
</dbReference>
<feature type="repeat" description="PPR" evidence="3">
    <location>
        <begin position="402"/>
        <end position="436"/>
    </location>
</feature>
<feature type="repeat" description="PPR" evidence="3">
    <location>
        <begin position="472"/>
        <end position="506"/>
    </location>
</feature>
<dbReference type="Pfam" id="PF13812">
    <property type="entry name" value="PPR_3"/>
    <property type="match status" value="1"/>
</dbReference>
<dbReference type="InterPro" id="IPR011990">
    <property type="entry name" value="TPR-like_helical_dom_sf"/>
</dbReference>
<keyword evidence="5" id="KW-1185">Reference proteome</keyword>
<gene>
    <name evidence="4" type="ORF">K2173_027012</name>
</gene>
<evidence type="ECO:0008006" key="6">
    <source>
        <dbReference type="Google" id="ProtNLM"/>
    </source>
</evidence>